<dbReference type="STRING" id="68775.A0A5C3LTW1"/>
<evidence type="ECO:0000256" key="1">
    <source>
        <dbReference type="SAM" id="MobiDB-lite"/>
    </source>
</evidence>
<name>A0A5C3LTW1_9AGAR</name>
<accession>A0A5C3LTW1</accession>
<feature type="compositionally biased region" description="Polar residues" evidence="1">
    <location>
        <begin position="39"/>
        <end position="53"/>
    </location>
</feature>
<dbReference type="EMBL" id="ML213620">
    <property type="protein sequence ID" value="TFK35536.1"/>
    <property type="molecule type" value="Genomic_DNA"/>
</dbReference>
<keyword evidence="3" id="KW-1185">Reference proteome</keyword>
<feature type="region of interest" description="Disordered" evidence="1">
    <location>
        <begin position="1"/>
        <end position="53"/>
    </location>
</feature>
<feature type="compositionally biased region" description="Basic and acidic residues" evidence="1">
    <location>
        <begin position="1"/>
        <end position="20"/>
    </location>
</feature>
<dbReference type="OrthoDB" id="3066860at2759"/>
<proteinExistence type="predicted"/>
<sequence length="186" mass="20538">MYALKGHDSKGDSANDEGHYGGHSTNNKGSGVNDEEGHSTNSEDSGVNTEVVSALSQCSRQDNLRQHVGHIDSVIVHSSGGKTVLAPMEDVMINSPLKSTLIINRRFLNFEIDFGMSFMYSAPYLHVDTSYGSMVEQANKDAPAFSWIFKKMILITSREKSLPRSSKGMVMRKASLKMYEEEIEAL</sequence>
<dbReference type="Pfam" id="PF23562">
    <property type="entry name" value="AMP-binding_C_3"/>
    <property type="match status" value="1"/>
</dbReference>
<organism evidence="2 3">
    <name type="scientific">Crucibulum laeve</name>
    <dbReference type="NCBI Taxonomy" id="68775"/>
    <lineage>
        <taxon>Eukaryota</taxon>
        <taxon>Fungi</taxon>
        <taxon>Dikarya</taxon>
        <taxon>Basidiomycota</taxon>
        <taxon>Agaricomycotina</taxon>
        <taxon>Agaricomycetes</taxon>
        <taxon>Agaricomycetidae</taxon>
        <taxon>Agaricales</taxon>
        <taxon>Agaricineae</taxon>
        <taxon>Nidulariaceae</taxon>
        <taxon>Crucibulum</taxon>
    </lineage>
</organism>
<reference evidence="2 3" key="1">
    <citation type="journal article" date="2019" name="Nat. Ecol. Evol.">
        <title>Megaphylogeny resolves global patterns of mushroom evolution.</title>
        <authorList>
            <person name="Varga T."/>
            <person name="Krizsan K."/>
            <person name="Foldi C."/>
            <person name="Dima B."/>
            <person name="Sanchez-Garcia M."/>
            <person name="Sanchez-Ramirez S."/>
            <person name="Szollosi G.J."/>
            <person name="Szarkandi J.G."/>
            <person name="Papp V."/>
            <person name="Albert L."/>
            <person name="Andreopoulos W."/>
            <person name="Angelini C."/>
            <person name="Antonin V."/>
            <person name="Barry K.W."/>
            <person name="Bougher N.L."/>
            <person name="Buchanan P."/>
            <person name="Buyck B."/>
            <person name="Bense V."/>
            <person name="Catcheside P."/>
            <person name="Chovatia M."/>
            <person name="Cooper J."/>
            <person name="Damon W."/>
            <person name="Desjardin D."/>
            <person name="Finy P."/>
            <person name="Geml J."/>
            <person name="Haridas S."/>
            <person name="Hughes K."/>
            <person name="Justo A."/>
            <person name="Karasinski D."/>
            <person name="Kautmanova I."/>
            <person name="Kiss B."/>
            <person name="Kocsube S."/>
            <person name="Kotiranta H."/>
            <person name="LaButti K.M."/>
            <person name="Lechner B.E."/>
            <person name="Liimatainen K."/>
            <person name="Lipzen A."/>
            <person name="Lukacs Z."/>
            <person name="Mihaltcheva S."/>
            <person name="Morgado L.N."/>
            <person name="Niskanen T."/>
            <person name="Noordeloos M.E."/>
            <person name="Ohm R.A."/>
            <person name="Ortiz-Santana B."/>
            <person name="Ovrebo C."/>
            <person name="Racz N."/>
            <person name="Riley R."/>
            <person name="Savchenko A."/>
            <person name="Shiryaev A."/>
            <person name="Soop K."/>
            <person name="Spirin V."/>
            <person name="Szebenyi C."/>
            <person name="Tomsovsky M."/>
            <person name="Tulloss R.E."/>
            <person name="Uehling J."/>
            <person name="Grigoriev I.V."/>
            <person name="Vagvolgyi C."/>
            <person name="Papp T."/>
            <person name="Martin F.M."/>
            <person name="Miettinen O."/>
            <person name="Hibbett D.S."/>
            <person name="Nagy L.G."/>
        </authorList>
    </citation>
    <scope>NUCLEOTIDE SEQUENCE [LARGE SCALE GENOMIC DNA]</scope>
    <source>
        <strain evidence="2 3">CBS 166.37</strain>
    </source>
</reference>
<evidence type="ECO:0000313" key="3">
    <source>
        <dbReference type="Proteomes" id="UP000308652"/>
    </source>
</evidence>
<evidence type="ECO:0000313" key="2">
    <source>
        <dbReference type="EMBL" id="TFK35536.1"/>
    </source>
</evidence>
<protein>
    <submittedName>
        <fullName evidence="2">Uncharacterized protein</fullName>
    </submittedName>
</protein>
<dbReference type="AlphaFoldDB" id="A0A5C3LTW1"/>
<gene>
    <name evidence="2" type="ORF">BDQ12DRAFT_668411</name>
</gene>
<dbReference type="Proteomes" id="UP000308652">
    <property type="component" value="Unassembled WGS sequence"/>
</dbReference>